<dbReference type="InterPro" id="IPR006994">
    <property type="entry name" value="TCF25/Rqc1"/>
</dbReference>
<sequence>MVKTKKSRAAVTHRSADSKGLPPGWIRVESRSKPGAYFYAHPATKRTQTEHPSERNSHRDMTHISSKRPAGPRRRKTDEGVSPMDVEDFEDPAEKAERLRQEAEEAEAAEAARQEMVRQQRAAKRALLKEAEDKRDEGGSEEEKELVSKEELQKWKEDEERREQEEAEAERRRKEEEERKKREEEEAERRQIEEQERRRKEAEEEERRIEAEKIALWKARTAMARKEAEFEMAMSREKQKKEESDKIQLEAERVRQALLERKKQEAEEETKKAEAELRRKAEAERLRREADAKNQKNQRILELRFALLSEEPSDQIDVPCFDVFKGGDRIGRFRLSPPQMTWTIGRCPPVDIRASHETVSRKHAQVNRQGCFTFIQDLGSAHGTVLNGHKLAKNMLERVCSGDNLRFGGSSRTYVYREPSTAIHITRGVRPQQVSIEKEIPEPALDSPKILPGVPGKPKVQMEERLISSPLVANLAVDQHPSAQAETMVPVHTGTVTTRSPVGEPEKAAEPSRPTQTETLGVDPAQGIDPPEPKAPAGDLKMPTSKIKKQAKKSSSSSSSSTSSSKRRRKASKSSRRKKKSSSSTSSSKDKKRKDSKKKKRKSSSSTSASAEKKKRKSRSKRKSSSS</sequence>
<feature type="coiled-coil region" evidence="1">
    <location>
        <begin position="247"/>
        <end position="303"/>
    </location>
</feature>
<proteinExistence type="predicted"/>
<feature type="compositionally biased region" description="Basic residues" evidence="2">
    <location>
        <begin position="613"/>
        <end position="627"/>
    </location>
</feature>
<feature type="region of interest" description="Disordered" evidence="2">
    <location>
        <begin position="1"/>
        <end position="207"/>
    </location>
</feature>
<dbReference type="PANTHER" id="PTHR22684:SF0">
    <property type="entry name" value="RIBOSOME QUALITY CONTROL COMPLEX SUBUNIT TCF25"/>
    <property type="match status" value="1"/>
</dbReference>
<dbReference type="EMBL" id="CAXAMN010001814">
    <property type="protein sequence ID" value="CAK8996392.1"/>
    <property type="molecule type" value="Genomic_DNA"/>
</dbReference>
<keyword evidence="6" id="KW-1185">Reference proteome</keyword>
<evidence type="ECO:0008006" key="7">
    <source>
        <dbReference type="Google" id="ProtNLM"/>
    </source>
</evidence>
<dbReference type="InterPro" id="IPR001202">
    <property type="entry name" value="WW_dom"/>
</dbReference>
<evidence type="ECO:0000256" key="1">
    <source>
        <dbReference type="SAM" id="Coils"/>
    </source>
</evidence>
<dbReference type="PROSITE" id="PS50020">
    <property type="entry name" value="WW_DOMAIN_2"/>
    <property type="match status" value="1"/>
</dbReference>
<evidence type="ECO:0000259" key="4">
    <source>
        <dbReference type="PROSITE" id="PS50020"/>
    </source>
</evidence>
<feature type="region of interest" description="Disordered" evidence="2">
    <location>
        <begin position="488"/>
        <end position="627"/>
    </location>
</feature>
<feature type="compositionally biased region" description="Low complexity" evidence="2">
    <location>
        <begin position="553"/>
        <end position="564"/>
    </location>
</feature>
<reference evidence="5 6" key="1">
    <citation type="submission" date="2024-02" db="EMBL/GenBank/DDBJ databases">
        <authorList>
            <person name="Chen Y."/>
            <person name="Shah S."/>
            <person name="Dougan E. K."/>
            <person name="Thang M."/>
            <person name="Chan C."/>
        </authorList>
    </citation>
    <scope>NUCLEOTIDE SEQUENCE [LARGE SCALE GENOMIC DNA]</scope>
</reference>
<name>A0ABP0I319_9DINO</name>
<dbReference type="Proteomes" id="UP001642484">
    <property type="component" value="Unassembled WGS sequence"/>
</dbReference>
<accession>A0ABP0I319</accession>
<comment type="caution">
    <text evidence="5">The sequence shown here is derived from an EMBL/GenBank/DDBJ whole genome shotgun (WGS) entry which is preliminary data.</text>
</comment>
<feature type="compositionally biased region" description="Basic and acidic residues" evidence="2">
    <location>
        <begin position="92"/>
        <end position="103"/>
    </location>
</feature>
<dbReference type="PANTHER" id="PTHR22684">
    <property type="entry name" value="NULP1-RELATED"/>
    <property type="match status" value="1"/>
</dbReference>
<evidence type="ECO:0000259" key="3">
    <source>
        <dbReference type="PROSITE" id="PS50006"/>
    </source>
</evidence>
<dbReference type="PROSITE" id="PS50006">
    <property type="entry name" value="FHA_DOMAIN"/>
    <property type="match status" value="1"/>
</dbReference>
<protein>
    <recommendedName>
        <fullName evidence="7">FHA domain-containing protein</fullName>
    </recommendedName>
</protein>
<dbReference type="SUPFAM" id="SSF51045">
    <property type="entry name" value="WW domain"/>
    <property type="match status" value="1"/>
</dbReference>
<feature type="compositionally biased region" description="Basic residues" evidence="2">
    <location>
        <begin position="590"/>
        <end position="603"/>
    </location>
</feature>
<evidence type="ECO:0000256" key="2">
    <source>
        <dbReference type="SAM" id="MobiDB-lite"/>
    </source>
</evidence>
<keyword evidence="1" id="KW-0175">Coiled coil</keyword>
<gene>
    <name evidence="5" type="ORF">CCMP2556_LOCUS4433</name>
</gene>
<feature type="compositionally biased region" description="Basic and acidic residues" evidence="2">
    <location>
        <begin position="127"/>
        <end position="138"/>
    </location>
</feature>
<evidence type="ECO:0000313" key="6">
    <source>
        <dbReference type="Proteomes" id="UP001642484"/>
    </source>
</evidence>
<feature type="compositionally biased region" description="Basic residues" evidence="2">
    <location>
        <begin position="565"/>
        <end position="581"/>
    </location>
</feature>
<feature type="domain" description="FHA" evidence="3">
    <location>
        <begin position="342"/>
        <end position="391"/>
    </location>
</feature>
<feature type="compositionally biased region" description="Basic and acidic residues" evidence="2">
    <location>
        <begin position="145"/>
        <end position="207"/>
    </location>
</feature>
<dbReference type="SUPFAM" id="SSF49879">
    <property type="entry name" value="SMAD/FHA domain"/>
    <property type="match status" value="1"/>
</dbReference>
<evidence type="ECO:0000313" key="5">
    <source>
        <dbReference type="EMBL" id="CAK8996392.1"/>
    </source>
</evidence>
<feature type="compositionally biased region" description="Basic and acidic residues" evidence="2">
    <location>
        <begin position="47"/>
        <end position="62"/>
    </location>
</feature>
<organism evidence="5 6">
    <name type="scientific">Durusdinium trenchii</name>
    <dbReference type="NCBI Taxonomy" id="1381693"/>
    <lineage>
        <taxon>Eukaryota</taxon>
        <taxon>Sar</taxon>
        <taxon>Alveolata</taxon>
        <taxon>Dinophyceae</taxon>
        <taxon>Suessiales</taxon>
        <taxon>Symbiodiniaceae</taxon>
        <taxon>Durusdinium</taxon>
    </lineage>
</organism>
<feature type="domain" description="WW" evidence="4">
    <location>
        <begin position="19"/>
        <end position="54"/>
    </location>
</feature>
<dbReference type="Pfam" id="PF00498">
    <property type="entry name" value="FHA"/>
    <property type="match status" value="1"/>
</dbReference>
<dbReference type="CDD" id="cd00201">
    <property type="entry name" value="WW"/>
    <property type="match status" value="1"/>
</dbReference>
<dbReference type="Gene3D" id="2.60.200.20">
    <property type="match status" value="1"/>
</dbReference>
<dbReference type="InterPro" id="IPR008984">
    <property type="entry name" value="SMAD_FHA_dom_sf"/>
</dbReference>
<dbReference type="SMART" id="SM00240">
    <property type="entry name" value="FHA"/>
    <property type="match status" value="1"/>
</dbReference>
<dbReference type="InterPro" id="IPR000253">
    <property type="entry name" value="FHA_dom"/>
</dbReference>
<dbReference type="Gene3D" id="2.20.70.10">
    <property type="match status" value="1"/>
</dbReference>
<dbReference type="InterPro" id="IPR036020">
    <property type="entry name" value="WW_dom_sf"/>
</dbReference>